<dbReference type="EMDB" id="EMD-29692"/>
<dbReference type="Proteomes" id="UP000009168">
    <property type="component" value="Unassembled WGS sequence"/>
</dbReference>
<dbReference type="InParanoid" id="Q237T1"/>
<dbReference type="AlphaFoldDB" id="Q237T1"/>
<dbReference type="GeneID" id="7825081"/>
<dbReference type="RefSeq" id="XP_001012905.1">
    <property type="nucleotide sequence ID" value="XM_001012905.3"/>
</dbReference>
<dbReference type="OrthoDB" id="309639at2759"/>
<dbReference type="KEGG" id="tet:TTHERM_00320040"/>
<accession>Q237T1</accession>
<organism evidence="1 2">
    <name type="scientific">Tetrahymena thermophila (strain SB210)</name>
    <dbReference type="NCBI Taxonomy" id="312017"/>
    <lineage>
        <taxon>Eukaryota</taxon>
        <taxon>Sar</taxon>
        <taxon>Alveolata</taxon>
        <taxon>Ciliophora</taxon>
        <taxon>Intramacronucleata</taxon>
        <taxon>Oligohymenophorea</taxon>
        <taxon>Hymenostomatida</taxon>
        <taxon>Tetrahymenina</taxon>
        <taxon>Tetrahymenidae</taxon>
        <taxon>Tetrahymena</taxon>
    </lineage>
</organism>
<dbReference type="EMDB" id="EMD-40436"/>
<evidence type="ECO:0000313" key="2">
    <source>
        <dbReference type="Proteomes" id="UP000009168"/>
    </source>
</evidence>
<reference evidence="2" key="1">
    <citation type="journal article" date="2006" name="PLoS Biol.">
        <title>Macronuclear genome sequence of the ciliate Tetrahymena thermophila, a model eukaryote.</title>
        <authorList>
            <person name="Eisen J.A."/>
            <person name="Coyne R.S."/>
            <person name="Wu M."/>
            <person name="Wu D."/>
            <person name="Thiagarajan M."/>
            <person name="Wortman J.R."/>
            <person name="Badger J.H."/>
            <person name="Ren Q."/>
            <person name="Amedeo P."/>
            <person name="Jones K.M."/>
            <person name="Tallon L.J."/>
            <person name="Delcher A.L."/>
            <person name="Salzberg S.L."/>
            <person name="Silva J.C."/>
            <person name="Haas B.J."/>
            <person name="Majoros W.H."/>
            <person name="Farzad M."/>
            <person name="Carlton J.M."/>
            <person name="Smith R.K. Jr."/>
            <person name="Garg J."/>
            <person name="Pearlman R.E."/>
            <person name="Karrer K.M."/>
            <person name="Sun L."/>
            <person name="Manning G."/>
            <person name="Elde N.C."/>
            <person name="Turkewitz A.P."/>
            <person name="Asai D.J."/>
            <person name="Wilkes D.E."/>
            <person name="Wang Y."/>
            <person name="Cai H."/>
            <person name="Collins K."/>
            <person name="Stewart B.A."/>
            <person name="Lee S.R."/>
            <person name="Wilamowska K."/>
            <person name="Weinberg Z."/>
            <person name="Ruzzo W.L."/>
            <person name="Wloga D."/>
            <person name="Gaertig J."/>
            <person name="Frankel J."/>
            <person name="Tsao C.-C."/>
            <person name="Gorovsky M.A."/>
            <person name="Keeling P.J."/>
            <person name="Waller R.F."/>
            <person name="Patron N.J."/>
            <person name="Cherry J.M."/>
            <person name="Stover N.A."/>
            <person name="Krieger C.J."/>
            <person name="del Toro C."/>
            <person name="Ryder H.F."/>
            <person name="Williamson S.C."/>
            <person name="Barbeau R.A."/>
            <person name="Hamilton E.P."/>
            <person name="Orias E."/>
        </authorList>
    </citation>
    <scope>NUCLEOTIDE SEQUENCE [LARGE SCALE GENOMIC DNA]</scope>
    <source>
        <strain evidence="2">SB210</strain>
    </source>
</reference>
<dbReference type="eggNOG" id="ENOG502SR05">
    <property type="taxonomic scope" value="Eukaryota"/>
</dbReference>
<evidence type="ECO:0000313" key="1">
    <source>
        <dbReference type="EMBL" id="EAR92660.1"/>
    </source>
</evidence>
<dbReference type="PDB" id="8G2Z">
    <property type="method" value="EM"/>
    <property type="resolution" value="4.10 A"/>
    <property type="chains" value="0G/1G=1-183"/>
</dbReference>
<sequence>MNAQTIQDNVNKYRFGVLIGNFAEEKFGMDMAQRQIDERLPNSTMKDSYGLKNSALNCEPSKLTPIDKEFNQHVIFNTQGVQQHILFGHGVKQTDYNKREYGTSYDLSFNQKIKPQTQIYSKYTPDLSASARTFHKDTIYEKDYQKHIPELGSKPTVPKDKARPYNEFTKTYDSTHMKIPLRK</sequence>
<reference evidence="3 4" key="2">
    <citation type="journal article" date="2023" name="Nat. Commun.">
        <title>Native doublet microtubules from Tetrahymena thermophila reveal the importance of outer junction proteins.</title>
        <authorList>
            <person name="Kubo S."/>
            <person name="Black C.S."/>
            <person name="Joachimiak E."/>
            <person name="Yang S.K."/>
            <person name="Legal T."/>
            <person name="Peri K."/>
            <person name="Khalifa A.A.Z."/>
            <person name="Ghanaeian A."/>
            <person name="McCafferty C.L."/>
            <person name="Valente-Paterno M."/>
            <person name="De Bellis C."/>
            <person name="Huynh P.M."/>
            <person name="Fan Z."/>
            <person name="Marcotte E.M."/>
            <person name="Wloga D."/>
            <person name="Bui K.H."/>
        </authorList>
    </citation>
    <scope>STRUCTURE BY ELECTRON MICROSCOPY (3.70 ANGSTROMS)</scope>
</reference>
<evidence type="ECO:0007829" key="3">
    <source>
        <dbReference type="PDB" id="8G2Z"/>
    </source>
</evidence>
<dbReference type="OMA" id="YEPDKTQ"/>
<dbReference type="HOGENOM" id="CLU_1513400_0_0_1"/>
<keyword evidence="2" id="KW-1185">Reference proteome</keyword>
<name>Q237T1_TETTS</name>
<keyword evidence="3 4" id="KW-0002">3D-structure</keyword>
<dbReference type="EMDB" id="EMD-29685"/>
<dbReference type="PDB" id="8SF7">
    <property type="method" value="EM"/>
    <property type="resolution" value="4.10 A"/>
    <property type="chains" value="0G/1G=1-183"/>
</dbReference>
<evidence type="ECO:0007829" key="4">
    <source>
        <dbReference type="PDB" id="8G3D"/>
    </source>
</evidence>
<protein>
    <submittedName>
        <fullName evidence="1">Uncharacterized protein</fullName>
    </submittedName>
</protein>
<dbReference type="EMBL" id="GG662743">
    <property type="protein sequence ID" value="EAR92660.1"/>
    <property type="molecule type" value="Genomic_DNA"/>
</dbReference>
<dbReference type="PDB" id="8G3D">
    <property type="method" value="EM"/>
    <property type="resolution" value="3.70 A"/>
    <property type="chains" value="0G/1G=1-183"/>
</dbReference>
<reference evidence="5" key="3">
    <citation type="journal article" date="2024" name="Elife">
        <title>Effect of alpha-tubulin acetylation on the doublet microtubule structure.</title>
        <authorList>
            <person name="Yang S.K."/>
            <person name="Kubo S."/>
            <person name="Black C.S."/>
            <person name="Peri K."/>
            <person name="Dai D."/>
            <person name="Legal T."/>
            <person name="Valente-Paterno M."/>
            <person name="Gaertig J."/>
            <person name="Bui K.H."/>
        </authorList>
    </citation>
    <scope>STRUCTURE BY ELECTRON MICROSCOPY (4.10 ANGSTROMS)</scope>
</reference>
<proteinExistence type="evidence at protein level"/>
<evidence type="ECO:0007829" key="5">
    <source>
        <dbReference type="PDB" id="8SF7"/>
    </source>
</evidence>
<gene>
    <name evidence="1" type="ORF">TTHERM_00320040</name>
</gene>